<dbReference type="AlphaFoldDB" id="A0AAE1CUX6"/>
<keyword evidence="3 9" id="KW-0732">Signal</keyword>
<evidence type="ECO:0000256" key="1">
    <source>
        <dbReference type="ARBA" id="ARBA00004167"/>
    </source>
</evidence>
<dbReference type="PANTHER" id="PTHR24269">
    <property type="entry name" value="KREMEN PROTEIN"/>
    <property type="match status" value="1"/>
</dbReference>
<feature type="domain" description="WSC" evidence="10">
    <location>
        <begin position="28"/>
        <end position="121"/>
    </location>
</feature>
<comment type="caution">
    <text evidence="11">The sequence shown here is derived from an EMBL/GenBank/DDBJ whole genome shotgun (WGS) entry which is preliminary data.</text>
</comment>
<dbReference type="PROSITE" id="PS51212">
    <property type="entry name" value="WSC"/>
    <property type="match status" value="1"/>
</dbReference>
<dbReference type="Proteomes" id="UP001283361">
    <property type="component" value="Unassembled WGS sequence"/>
</dbReference>
<evidence type="ECO:0000256" key="6">
    <source>
        <dbReference type="ARBA" id="ARBA00023180"/>
    </source>
</evidence>
<evidence type="ECO:0000256" key="2">
    <source>
        <dbReference type="ARBA" id="ARBA00022692"/>
    </source>
</evidence>
<dbReference type="PANTHER" id="PTHR24269:SF16">
    <property type="entry name" value="PROTEIN SLG1"/>
    <property type="match status" value="1"/>
</dbReference>
<dbReference type="InterPro" id="IPR002889">
    <property type="entry name" value="WSC_carb-bd"/>
</dbReference>
<evidence type="ECO:0000313" key="11">
    <source>
        <dbReference type="EMBL" id="KAK3736805.1"/>
    </source>
</evidence>
<evidence type="ECO:0000256" key="9">
    <source>
        <dbReference type="SAM" id="SignalP"/>
    </source>
</evidence>
<keyword evidence="12" id="KW-1185">Reference proteome</keyword>
<keyword evidence="5 8" id="KW-0472">Membrane</keyword>
<dbReference type="GO" id="GO:0005886">
    <property type="term" value="C:plasma membrane"/>
    <property type="evidence" value="ECO:0007669"/>
    <property type="project" value="TreeGrafter"/>
</dbReference>
<evidence type="ECO:0000256" key="8">
    <source>
        <dbReference type="SAM" id="Phobius"/>
    </source>
</evidence>
<evidence type="ECO:0000256" key="3">
    <source>
        <dbReference type="ARBA" id="ARBA00022729"/>
    </source>
</evidence>
<evidence type="ECO:0000256" key="4">
    <source>
        <dbReference type="ARBA" id="ARBA00022989"/>
    </source>
</evidence>
<organism evidence="11 12">
    <name type="scientific">Elysia crispata</name>
    <name type="common">lettuce slug</name>
    <dbReference type="NCBI Taxonomy" id="231223"/>
    <lineage>
        <taxon>Eukaryota</taxon>
        <taxon>Metazoa</taxon>
        <taxon>Spiralia</taxon>
        <taxon>Lophotrochozoa</taxon>
        <taxon>Mollusca</taxon>
        <taxon>Gastropoda</taxon>
        <taxon>Heterobranchia</taxon>
        <taxon>Euthyneura</taxon>
        <taxon>Panpulmonata</taxon>
        <taxon>Sacoglossa</taxon>
        <taxon>Placobranchoidea</taxon>
        <taxon>Plakobranchidae</taxon>
        <taxon>Elysia</taxon>
    </lineage>
</organism>
<dbReference type="Pfam" id="PF01822">
    <property type="entry name" value="WSC"/>
    <property type="match status" value="1"/>
</dbReference>
<feature type="chain" id="PRO_5041928812" description="WSC domain-containing protein" evidence="9">
    <location>
        <begin position="26"/>
        <end position="406"/>
    </location>
</feature>
<keyword evidence="6" id="KW-0325">Glycoprotein</keyword>
<feature type="transmembrane region" description="Helical" evidence="8">
    <location>
        <begin position="354"/>
        <end position="375"/>
    </location>
</feature>
<reference evidence="11" key="1">
    <citation type="journal article" date="2023" name="G3 (Bethesda)">
        <title>A reference genome for the long-term kleptoplast-retaining sea slug Elysia crispata morphotype clarki.</title>
        <authorList>
            <person name="Eastman K.E."/>
            <person name="Pendleton A.L."/>
            <person name="Shaikh M.A."/>
            <person name="Suttiyut T."/>
            <person name="Ogas R."/>
            <person name="Tomko P."/>
            <person name="Gavelis G."/>
            <person name="Widhalm J.R."/>
            <person name="Wisecaver J.H."/>
        </authorList>
    </citation>
    <scope>NUCLEOTIDE SEQUENCE</scope>
    <source>
        <strain evidence="11">ECLA1</strain>
    </source>
</reference>
<name>A0AAE1CUX6_9GAST</name>
<evidence type="ECO:0000259" key="10">
    <source>
        <dbReference type="PROSITE" id="PS51212"/>
    </source>
</evidence>
<keyword evidence="4 8" id="KW-1133">Transmembrane helix</keyword>
<sequence>MKVLLTQVGLFSSLVVIFLITAANGLSQVKYVGCMKQTTGSTSFAEKAKTFPKWVNVKYCVAKCWEMRRKFAGLQNGDRCFCSATLVNVVAVSENECYIRCSANCQQLCGGEKTLSVYQTGYKREPVFPLAKKMLLKANIGCYDRLSATRILCQKKPVLNTVRLTAAMCVYFCASVHNAKFSTTNTIKLCCCSDTVSGARNNRLEYCNIPCKGDTTNEVGCVGKHRYRPVSSTFQMSRLPPFKRWPASLFTDADWKEPQFPDGETFEIKDSPIVTLEDDPSLSGLVAKRLVSETASEKVSAGGPNVVAEKAVVSLAGGDQREQTLGGVAKSVAISEVSGRAEAEAPTSTEGNKLIVAAVVVAFVIIIVATGFYFYKSHETDIDEDEEKDNKRRRRAKKESDESDSD</sequence>
<evidence type="ECO:0000256" key="7">
    <source>
        <dbReference type="SAM" id="MobiDB-lite"/>
    </source>
</evidence>
<evidence type="ECO:0000256" key="5">
    <source>
        <dbReference type="ARBA" id="ARBA00023136"/>
    </source>
</evidence>
<dbReference type="SMART" id="SM00321">
    <property type="entry name" value="WSC"/>
    <property type="match status" value="1"/>
</dbReference>
<keyword evidence="2 8" id="KW-0812">Transmembrane</keyword>
<feature type="signal peptide" evidence="9">
    <location>
        <begin position="1"/>
        <end position="25"/>
    </location>
</feature>
<protein>
    <recommendedName>
        <fullName evidence="10">WSC domain-containing protein</fullName>
    </recommendedName>
</protein>
<proteinExistence type="predicted"/>
<accession>A0AAE1CUX6</accession>
<evidence type="ECO:0000313" key="12">
    <source>
        <dbReference type="Proteomes" id="UP001283361"/>
    </source>
</evidence>
<dbReference type="EMBL" id="JAWDGP010006684">
    <property type="protein sequence ID" value="KAK3736805.1"/>
    <property type="molecule type" value="Genomic_DNA"/>
</dbReference>
<dbReference type="InterPro" id="IPR051836">
    <property type="entry name" value="Kremen_rcpt"/>
</dbReference>
<gene>
    <name evidence="11" type="ORF">RRG08_000556</name>
</gene>
<feature type="region of interest" description="Disordered" evidence="7">
    <location>
        <begin position="380"/>
        <end position="406"/>
    </location>
</feature>
<comment type="subcellular location">
    <subcellularLocation>
        <location evidence="1">Membrane</location>
        <topology evidence="1">Single-pass membrane protein</topology>
    </subcellularLocation>
</comment>